<accession>A0A5C3PG06</accession>
<dbReference type="InParanoid" id="A0A5C3PG06"/>
<dbReference type="Proteomes" id="UP000308197">
    <property type="component" value="Unassembled WGS sequence"/>
</dbReference>
<dbReference type="EMBL" id="ML211149">
    <property type="protein sequence ID" value="TFK87518.1"/>
    <property type="molecule type" value="Genomic_DNA"/>
</dbReference>
<gene>
    <name evidence="2" type="ORF">K466DRAFT_586284</name>
</gene>
<sequence>MYILTTGLLLLYLLYHIRVRFLPRCHLALLSPITASSPATQELVHTCVRMLYLVLAEVALLLYAVRCSVPAHHASCFSDSSLDQDRAVRQQPHSP</sequence>
<reference evidence="2 3" key="1">
    <citation type="journal article" date="2019" name="Nat. Ecol. Evol.">
        <title>Megaphylogeny resolves global patterns of mushroom evolution.</title>
        <authorList>
            <person name="Varga T."/>
            <person name="Krizsan K."/>
            <person name="Foldi C."/>
            <person name="Dima B."/>
            <person name="Sanchez-Garcia M."/>
            <person name="Sanchez-Ramirez S."/>
            <person name="Szollosi G.J."/>
            <person name="Szarkandi J.G."/>
            <person name="Papp V."/>
            <person name="Albert L."/>
            <person name="Andreopoulos W."/>
            <person name="Angelini C."/>
            <person name="Antonin V."/>
            <person name="Barry K.W."/>
            <person name="Bougher N.L."/>
            <person name="Buchanan P."/>
            <person name="Buyck B."/>
            <person name="Bense V."/>
            <person name="Catcheside P."/>
            <person name="Chovatia M."/>
            <person name="Cooper J."/>
            <person name="Damon W."/>
            <person name="Desjardin D."/>
            <person name="Finy P."/>
            <person name="Geml J."/>
            <person name="Haridas S."/>
            <person name="Hughes K."/>
            <person name="Justo A."/>
            <person name="Karasinski D."/>
            <person name="Kautmanova I."/>
            <person name="Kiss B."/>
            <person name="Kocsube S."/>
            <person name="Kotiranta H."/>
            <person name="LaButti K.M."/>
            <person name="Lechner B.E."/>
            <person name="Liimatainen K."/>
            <person name="Lipzen A."/>
            <person name="Lukacs Z."/>
            <person name="Mihaltcheva S."/>
            <person name="Morgado L.N."/>
            <person name="Niskanen T."/>
            <person name="Noordeloos M.E."/>
            <person name="Ohm R.A."/>
            <person name="Ortiz-Santana B."/>
            <person name="Ovrebo C."/>
            <person name="Racz N."/>
            <person name="Riley R."/>
            <person name="Savchenko A."/>
            <person name="Shiryaev A."/>
            <person name="Soop K."/>
            <person name="Spirin V."/>
            <person name="Szebenyi C."/>
            <person name="Tomsovsky M."/>
            <person name="Tulloss R.E."/>
            <person name="Uehling J."/>
            <person name="Grigoriev I.V."/>
            <person name="Vagvolgyi C."/>
            <person name="Papp T."/>
            <person name="Martin F.M."/>
            <person name="Miettinen O."/>
            <person name="Hibbett D.S."/>
            <person name="Nagy L.G."/>
        </authorList>
    </citation>
    <scope>NUCLEOTIDE SEQUENCE [LARGE SCALE GENOMIC DNA]</scope>
    <source>
        <strain evidence="2 3">HHB13444</strain>
    </source>
</reference>
<organism evidence="2 3">
    <name type="scientific">Polyporus arcularius HHB13444</name>
    <dbReference type="NCBI Taxonomy" id="1314778"/>
    <lineage>
        <taxon>Eukaryota</taxon>
        <taxon>Fungi</taxon>
        <taxon>Dikarya</taxon>
        <taxon>Basidiomycota</taxon>
        <taxon>Agaricomycotina</taxon>
        <taxon>Agaricomycetes</taxon>
        <taxon>Polyporales</taxon>
        <taxon>Polyporaceae</taxon>
        <taxon>Polyporus</taxon>
    </lineage>
</organism>
<keyword evidence="3" id="KW-1185">Reference proteome</keyword>
<evidence type="ECO:0000313" key="3">
    <source>
        <dbReference type="Proteomes" id="UP000308197"/>
    </source>
</evidence>
<evidence type="ECO:0000313" key="2">
    <source>
        <dbReference type="EMBL" id="TFK87518.1"/>
    </source>
</evidence>
<proteinExistence type="predicted"/>
<feature type="region of interest" description="Disordered" evidence="1">
    <location>
        <begin position="75"/>
        <end position="95"/>
    </location>
</feature>
<dbReference type="AlphaFoldDB" id="A0A5C3PG06"/>
<protein>
    <submittedName>
        <fullName evidence="2">Uncharacterized protein</fullName>
    </submittedName>
</protein>
<name>A0A5C3PG06_9APHY</name>
<evidence type="ECO:0000256" key="1">
    <source>
        <dbReference type="SAM" id="MobiDB-lite"/>
    </source>
</evidence>